<feature type="repeat" description="PPR" evidence="3">
    <location>
        <begin position="262"/>
        <end position="296"/>
    </location>
</feature>
<comment type="similarity">
    <text evidence="1">Belongs to the PPR family. P subfamily.</text>
</comment>
<reference evidence="4 5" key="1">
    <citation type="journal article" date="2016" name="Sci. Rep.">
        <title>The Dendrobium catenatum Lindl. genome sequence provides insights into polysaccharide synthase, floral development and adaptive evolution.</title>
        <authorList>
            <person name="Zhang G.Q."/>
            <person name="Xu Q."/>
            <person name="Bian C."/>
            <person name="Tsai W.C."/>
            <person name="Yeh C.M."/>
            <person name="Liu K.W."/>
            <person name="Yoshida K."/>
            <person name="Zhang L.S."/>
            <person name="Chang S.B."/>
            <person name="Chen F."/>
            <person name="Shi Y."/>
            <person name="Su Y.Y."/>
            <person name="Zhang Y.Q."/>
            <person name="Chen L.J."/>
            <person name="Yin Y."/>
            <person name="Lin M."/>
            <person name="Huang H."/>
            <person name="Deng H."/>
            <person name="Wang Z.W."/>
            <person name="Zhu S.L."/>
            <person name="Zhao X."/>
            <person name="Deng C."/>
            <person name="Niu S.C."/>
            <person name="Huang J."/>
            <person name="Wang M."/>
            <person name="Liu G.H."/>
            <person name="Yang H.J."/>
            <person name="Xiao X.J."/>
            <person name="Hsiao Y.Y."/>
            <person name="Wu W.L."/>
            <person name="Chen Y.Y."/>
            <person name="Mitsuda N."/>
            <person name="Ohme-Takagi M."/>
            <person name="Luo Y.B."/>
            <person name="Van de Peer Y."/>
            <person name="Liu Z.J."/>
        </authorList>
    </citation>
    <scope>NUCLEOTIDE SEQUENCE [LARGE SCALE GENOMIC DNA]</scope>
    <source>
        <tissue evidence="4">The whole plant</tissue>
    </source>
</reference>
<reference evidence="4 5" key="2">
    <citation type="journal article" date="2017" name="Nature">
        <title>The Apostasia genome and the evolution of orchids.</title>
        <authorList>
            <person name="Zhang G.Q."/>
            <person name="Liu K.W."/>
            <person name="Li Z."/>
            <person name="Lohaus R."/>
            <person name="Hsiao Y.Y."/>
            <person name="Niu S.C."/>
            <person name="Wang J.Y."/>
            <person name="Lin Y.C."/>
            <person name="Xu Q."/>
            <person name="Chen L.J."/>
            <person name="Yoshida K."/>
            <person name="Fujiwara S."/>
            <person name="Wang Z.W."/>
            <person name="Zhang Y.Q."/>
            <person name="Mitsuda N."/>
            <person name="Wang M."/>
            <person name="Liu G.H."/>
            <person name="Pecoraro L."/>
            <person name="Huang H.X."/>
            <person name="Xiao X.J."/>
            <person name="Lin M."/>
            <person name="Wu X.Y."/>
            <person name="Wu W.L."/>
            <person name="Chen Y.Y."/>
            <person name="Chang S.B."/>
            <person name="Sakamoto S."/>
            <person name="Ohme-Takagi M."/>
            <person name="Yagi M."/>
            <person name="Zeng S.J."/>
            <person name="Shen C.Y."/>
            <person name="Yeh C.M."/>
            <person name="Luo Y.B."/>
            <person name="Tsai W.C."/>
            <person name="Van de Peer Y."/>
            <person name="Liu Z.J."/>
        </authorList>
    </citation>
    <scope>NUCLEOTIDE SEQUENCE [LARGE SCALE GENOMIC DNA]</scope>
    <source>
        <tissue evidence="4">The whole plant</tissue>
    </source>
</reference>
<evidence type="ECO:0000313" key="5">
    <source>
        <dbReference type="Proteomes" id="UP000233837"/>
    </source>
</evidence>
<dbReference type="Pfam" id="PF13041">
    <property type="entry name" value="PPR_2"/>
    <property type="match status" value="2"/>
</dbReference>
<dbReference type="Pfam" id="PF13812">
    <property type="entry name" value="PPR_3"/>
    <property type="match status" value="1"/>
</dbReference>
<dbReference type="OrthoDB" id="185373at2759"/>
<dbReference type="InterPro" id="IPR002885">
    <property type="entry name" value="PPR_rpt"/>
</dbReference>
<gene>
    <name evidence="4" type="ORF">MA16_Dca007307</name>
</gene>
<feature type="repeat" description="PPR" evidence="3">
    <location>
        <begin position="437"/>
        <end position="471"/>
    </location>
</feature>
<organism evidence="4 5">
    <name type="scientific">Dendrobium catenatum</name>
    <dbReference type="NCBI Taxonomy" id="906689"/>
    <lineage>
        <taxon>Eukaryota</taxon>
        <taxon>Viridiplantae</taxon>
        <taxon>Streptophyta</taxon>
        <taxon>Embryophyta</taxon>
        <taxon>Tracheophyta</taxon>
        <taxon>Spermatophyta</taxon>
        <taxon>Magnoliopsida</taxon>
        <taxon>Liliopsida</taxon>
        <taxon>Asparagales</taxon>
        <taxon>Orchidaceae</taxon>
        <taxon>Epidendroideae</taxon>
        <taxon>Malaxideae</taxon>
        <taxon>Dendrobiinae</taxon>
        <taxon>Dendrobium</taxon>
    </lineage>
</organism>
<evidence type="ECO:0000256" key="3">
    <source>
        <dbReference type="PROSITE-ProRule" id="PRU00708"/>
    </source>
</evidence>
<dbReference type="EMBL" id="KZ502882">
    <property type="protein sequence ID" value="PKU71310.1"/>
    <property type="molecule type" value="Genomic_DNA"/>
</dbReference>
<dbReference type="PANTHER" id="PTHR47941">
    <property type="entry name" value="PENTATRICOPEPTIDE REPEAT-CONTAINING PROTEIN 3, MITOCHONDRIAL"/>
    <property type="match status" value="1"/>
</dbReference>
<protein>
    <submittedName>
        <fullName evidence="4">Pentatricopeptide repeat-containing protein</fullName>
    </submittedName>
</protein>
<dbReference type="InterPro" id="IPR011990">
    <property type="entry name" value="TPR-like_helical_dom_sf"/>
</dbReference>
<dbReference type="AlphaFoldDB" id="A0A2I0W6M9"/>
<feature type="repeat" description="PPR" evidence="3">
    <location>
        <begin position="192"/>
        <end position="226"/>
    </location>
</feature>
<name>A0A2I0W6M9_9ASPA</name>
<evidence type="ECO:0000313" key="4">
    <source>
        <dbReference type="EMBL" id="PKU71310.1"/>
    </source>
</evidence>
<dbReference type="Pfam" id="PF01535">
    <property type="entry name" value="PPR"/>
    <property type="match status" value="1"/>
</dbReference>
<sequence>MKNLCFRRFSTQVDLIKKQIDFNVRFPSPAVPIPHRSIPDLRGHDLDFVSIVHSHLIHGDWFKLSTFAHGLNTFRIKHILLKIQKDPVLSLEFYDWALIHNPNSQTLESHSIILHILTKARRFRVAESILRKVLLSKISTSDIFYALINSYRLCQSSPNVFDSLFKTFAHLKKFRSATETFHHMRDYGFLPTIRSCNAFMSSLLDLGRYDVIQSFYREMNRCRISPNLYTLNMVMLAFCSSGRLEKAVDVFGKMELLGFSPSVPSFNTLIAAYCKKGLMSFAVKLKNDMQTMGLDPNVVTYNTIIYGFCKEGNLHEANKILSEMKAKDASPNTVTYNTLINGYIKMRNGEMGLRIYDEMLMNGVKPDILTYNALILGFCNEGKTKKATHLVKEMDRENVVPNASTFAALVSGQCKKQNSERAFEIYNAMKKNGFHPYYETFKILITTFCKNKDFEGALNVLKEMMEAWITPDQDLLNELLKGLQSSGKTHLARRFLSEPDVSRFNLEAFFDVSNRSNQLENATE</sequence>
<feature type="repeat" description="PPR" evidence="3">
    <location>
        <begin position="367"/>
        <end position="401"/>
    </location>
</feature>
<dbReference type="Proteomes" id="UP000233837">
    <property type="component" value="Unassembled WGS sequence"/>
</dbReference>
<dbReference type="Gene3D" id="1.25.40.10">
    <property type="entry name" value="Tetratricopeptide repeat domain"/>
    <property type="match status" value="3"/>
</dbReference>
<accession>A0A2I0W6M9</accession>
<feature type="repeat" description="PPR" evidence="3">
    <location>
        <begin position="157"/>
        <end position="191"/>
    </location>
</feature>
<feature type="repeat" description="PPR" evidence="3">
    <location>
        <begin position="402"/>
        <end position="436"/>
    </location>
</feature>
<dbReference type="NCBIfam" id="TIGR00756">
    <property type="entry name" value="PPR"/>
    <property type="match status" value="7"/>
</dbReference>
<keyword evidence="2" id="KW-0677">Repeat</keyword>
<proteinExistence type="inferred from homology"/>
<dbReference type="PROSITE" id="PS51375">
    <property type="entry name" value="PPR"/>
    <property type="match status" value="9"/>
</dbReference>
<evidence type="ECO:0000256" key="2">
    <source>
        <dbReference type="ARBA" id="ARBA00022737"/>
    </source>
</evidence>
<feature type="repeat" description="PPR" evidence="3">
    <location>
        <begin position="332"/>
        <end position="366"/>
    </location>
</feature>
<evidence type="ECO:0000256" key="1">
    <source>
        <dbReference type="ARBA" id="ARBA00007626"/>
    </source>
</evidence>
<feature type="repeat" description="PPR" evidence="3">
    <location>
        <begin position="227"/>
        <end position="261"/>
    </location>
</feature>
<feature type="repeat" description="PPR" evidence="3">
    <location>
        <begin position="297"/>
        <end position="331"/>
    </location>
</feature>
<keyword evidence="5" id="KW-1185">Reference proteome</keyword>